<evidence type="ECO:0000256" key="3">
    <source>
        <dbReference type="SAM" id="Phobius"/>
    </source>
</evidence>
<dbReference type="PANTHER" id="PTHR11972:SF153">
    <property type="entry name" value="SUPEROXIDE-GENERATING NADPH OXIDASE HEAVY CHAIN SUBUNIT A"/>
    <property type="match status" value="1"/>
</dbReference>
<feature type="transmembrane region" description="Helical" evidence="3">
    <location>
        <begin position="85"/>
        <end position="107"/>
    </location>
</feature>
<dbReference type="PANTHER" id="PTHR11972">
    <property type="entry name" value="NADPH OXIDASE"/>
    <property type="match status" value="1"/>
</dbReference>
<dbReference type="GO" id="GO:0005886">
    <property type="term" value="C:plasma membrane"/>
    <property type="evidence" value="ECO:0007669"/>
    <property type="project" value="TreeGrafter"/>
</dbReference>
<protein>
    <recommendedName>
        <fullName evidence="5">Ferric oxidoreductase domain-containing protein</fullName>
    </recommendedName>
</protein>
<dbReference type="EMBL" id="HBEK01017789">
    <property type="protein sequence ID" value="CAD8399712.1"/>
    <property type="molecule type" value="Transcribed_RNA"/>
</dbReference>
<dbReference type="GO" id="GO:0016491">
    <property type="term" value="F:oxidoreductase activity"/>
    <property type="evidence" value="ECO:0007669"/>
    <property type="project" value="UniProtKB-KW"/>
</dbReference>
<reference evidence="4" key="1">
    <citation type="submission" date="2021-01" db="EMBL/GenBank/DDBJ databases">
        <authorList>
            <person name="Corre E."/>
            <person name="Pelletier E."/>
            <person name="Niang G."/>
            <person name="Scheremetjew M."/>
            <person name="Finn R."/>
            <person name="Kale V."/>
            <person name="Holt S."/>
            <person name="Cochrane G."/>
            <person name="Meng A."/>
            <person name="Brown T."/>
            <person name="Cohen L."/>
        </authorList>
    </citation>
    <scope>NUCLEOTIDE SEQUENCE</scope>
    <source>
        <strain evidence="4">UTEX LB 2760</strain>
    </source>
</reference>
<keyword evidence="1" id="KW-0560">Oxidoreductase</keyword>
<evidence type="ECO:0000256" key="1">
    <source>
        <dbReference type="ARBA" id="ARBA00023002"/>
    </source>
</evidence>
<name>A0A7S0BPT8_9RHOD</name>
<sequence length="256" mass="28933">MMGKEERSRGFEVEPGEAEDEDLEYQFESLLGEASESENQPEQNVEEFRRRLVWFKLWWFVLLFIAFFFWGFVNPKDNSTIEWLHGIAHGAGRVVVLCIGLVLFSACKFSAQKLGVESLGFIHGTVGSVFALVGLGFHAIPWIYLVAIKNYEMRGSLWSTQGFPNSTQMVVTGSLLTLLVLFLLISTRERIRKGGKRRAVFVWLHPLLYISIVMLLVLHGNATSRALIIGPILTYAVDRVLRVLLSQNSLPKGLVM</sequence>
<feature type="transmembrane region" description="Helical" evidence="3">
    <location>
        <begin position="199"/>
        <end position="220"/>
    </location>
</feature>
<evidence type="ECO:0000256" key="2">
    <source>
        <dbReference type="SAM" id="MobiDB-lite"/>
    </source>
</evidence>
<accession>A0A7S0BPT8</accession>
<dbReference type="InterPro" id="IPR050369">
    <property type="entry name" value="RBOH/FRE"/>
</dbReference>
<evidence type="ECO:0000313" key="4">
    <source>
        <dbReference type="EMBL" id="CAD8399712.1"/>
    </source>
</evidence>
<dbReference type="AlphaFoldDB" id="A0A7S0BPT8"/>
<feature type="transmembrane region" description="Helical" evidence="3">
    <location>
        <begin position="119"/>
        <end position="147"/>
    </location>
</feature>
<evidence type="ECO:0008006" key="5">
    <source>
        <dbReference type="Google" id="ProtNLM"/>
    </source>
</evidence>
<keyword evidence="3" id="KW-0812">Transmembrane</keyword>
<keyword evidence="3" id="KW-0472">Membrane</keyword>
<proteinExistence type="predicted"/>
<organism evidence="4">
    <name type="scientific">Rhodosorus marinus</name>
    <dbReference type="NCBI Taxonomy" id="101924"/>
    <lineage>
        <taxon>Eukaryota</taxon>
        <taxon>Rhodophyta</taxon>
        <taxon>Stylonematophyceae</taxon>
        <taxon>Stylonematales</taxon>
        <taxon>Stylonemataceae</taxon>
        <taxon>Rhodosorus</taxon>
    </lineage>
</organism>
<feature type="transmembrane region" description="Helical" evidence="3">
    <location>
        <begin position="167"/>
        <end position="187"/>
    </location>
</feature>
<gene>
    <name evidence="4" type="ORF">RMAR0315_LOCUS9705</name>
</gene>
<feature type="transmembrane region" description="Helical" evidence="3">
    <location>
        <begin position="53"/>
        <end position="73"/>
    </location>
</feature>
<feature type="region of interest" description="Disordered" evidence="2">
    <location>
        <begin position="1"/>
        <end position="21"/>
    </location>
</feature>
<feature type="compositionally biased region" description="Basic and acidic residues" evidence="2">
    <location>
        <begin position="1"/>
        <end position="12"/>
    </location>
</feature>
<keyword evidence="3" id="KW-1133">Transmembrane helix</keyword>